<accession>A0A835DUE7</accession>
<evidence type="ECO:0000313" key="2">
    <source>
        <dbReference type="Proteomes" id="UP000655225"/>
    </source>
</evidence>
<dbReference type="AlphaFoldDB" id="A0A835DUE7"/>
<evidence type="ECO:0000313" key="1">
    <source>
        <dbReference type="EMBL" id="KAF8413074.1"/>
    </source>
</evidence>
<gene>
    <name evidence="1" type="ORF">HHK36_001050</name>
</gene>
<comment type="caution">
    <text evidence="1">The sequence shown here is derived from an EMBL/GenBank/DDBJ whole genome shotgun (WGS) entry which is preliminary data.</text>
</comment>
<dbReference type="EMBL" id="JABCRI010000001">
    <property type="protein sequence ID" value="KAF8413074.1"/>
    <property type="molecule type" value="Genomic_DNA"/>
</dbReference>
<sequence length="199" mass="21826">MHRCHPDISGRQIKVGCQERLGIVGNCRHPPSALRMDSPTLEQRPPAQKDGVLPDVLTEFVVDMKCDGVRGVEMDLSNQVVRVLGSLSAKIMSDALEQTGQKEPAKGPLRIEDSFSGLSRVWRFDKWSIYHWESVRSNNQVTAKEDKSDPGIVAAVIAGAEELVIVRSGGVGENYKKICTCDGMAIWESSNTDFVASTV</sequence>
<dbReference type="Proteomes" id="UP000655225">
    <property type="component" value="Unassembled WGS sequence"/>
</dbReference>
<organism evidence="1 2">
    <name type="scientific">Tetracentron sinense</name>
    <name type="common">Spur-leaf</name>
    <dbReference type="NCBI Taxonomy" id="13715"/>
    <lineage>
        <taxon>Eukaryota</taxon>
        <taxon>Viridiplantae</taxon>
        <taxon>Streptophyta</taxon>
        <taxon>Embryophyta</taxon>
        <taxon>Tracheophyta</taxon>
        <taxon>Spermatophyta</taxon>
        <taxon>Magnoliopsida</taxon>
        <taxon>Trochodendrales</taxon>
        <taxon>Trochodendraceae</taxon>
        <taxon>Tetracentron</taxon>
    </lineage>
</organism>
<keyword evidence="2" id="KW-1185">Reference proteome</keyword>
<protein>
    <submittedName>
        <fullName evidence="1">Uncharacterized protein</fullName>
    </submittedName>
</protein>
<name>A0A835DUE7_TETSI</name>
<dbReference type="OrthoDB" id="666972at2759"/>
<proteinExistence type="predicted"/>
<reference evidence="1 2" key="1">
    <citation type="submission" date="2020-04" db="EMBL/GenBank/DDBJ databases">
        <title>Plant Genome Project.</title>
        <authorList>
            <person name="Zhang R.-G."/>
        </authorList>
    </citation>
    <scope>NUCLEOTIDE SEQUENCE [LARGE SCALE GENOMIC DNA]</scope>
    <source>
        <strain evidence="1">YNK0</strain>
        <tissue evidence="1">Leaf</tissue>
    </source>
</reference>